<evidence type="ECO:0000313" key="3">
    <source>
        <dbReference type="Proteomes" id="UP000266673"/>
    </source>
</evidence>
<organism evidence="2 3">
    <name type="scientific">Gigaspora rosea</name>
    <dbReference type="NCBI Taxonomy" id="44941"/>
    <lineage>
        <taxon>Eukaryota</taxon>
        <taxon>Fungi</taxon>
        <taxon>Fungi incertae sedis</taxon>
        <taxon>Mucoromycota</taxon>
        <taxon>Glomeromycotina</taxon>
        <taxon>Glomeromycetes</taxon>
        <taxon>Diversisporales</taxon>
        <taxon>Gigasporaceae</taxon>
        <taxon>Gigaspora</taxon>
    </lineage>
</organism>
<sequence>MEDRLTDLDKVWNRTRQILQETSNKIIPKMKPIQWLEELNEKIEKHDRINKHIERRNNNFKEDTKKTRNMQTLQRIDKNQHPKYNAIGKIKKEYKLEKTSTEENRNTVEELKTVIAEVLTKKATRPLQIWNIQQIQYTYFEETDI</sequence>
<dbReference type="EMBL" id="QKWP01000913">
    <property type="protein sequence ID" value="RIB13557.1"/>
    <property type="molecule type" value="Genomic_DNA"/>
</dbReference>
<evidence type="ECO:0000313" key="2">
    <source>
        <dbReference type="EMBL" id="RIB13557.1"/>
    </source>
</evidence>
<reference evidence="2 3" key="1">
    <citation type="submission" date="2018-06" db="EMBL/GenBank/DDBJ databases">
        <title>Comparative genomics reveals the genomic features of Rhizophagus irregularis, R. cerebriforme, R. diaphanum and Gigaspora rosea, and their symbiotic lifestyle signature.</title>
        <authorList>
            <person name="Morin E."/>
            <person name="San Clemente H."/>
            <person name="Chen E.C.H."/>
            <person name="De La Providencia I."/>
            <person name="Hainaut M."/>
            <person name="Kuo A."/>
            <person name="Kohler A."/>
            <person name="Murat C."/>
            <person name="Tang N."/>
            <person name="Roy S."/>
            <person name="Loubradou J."/>
            <person name="Henrissat B."/>
            <person name="Grigoriev I.V."/>
            <person name="Corradi N."/>
            <person name="Roux C."/>
            <person name="Martin F.M."/>
        </authorList>
    </citation>
    <scope>NUCLEOTIDE SEQUENCE [LARGE SCALE GENOMIC DNA]</scope>
    <source>
        <strain evidence="2 3">DAOM 194757</strain>
    </source>
</reference>
<comment type="caution">
    <text evidence="2">The sequence shown here is derived from an EMBL/GenBank/DDBJ whole genome shotgun (WGS) entry which is preliminary data.</text>
</comment>
<accession>A0A397UWM5</accession>
<dbReference type="AlphaFoldDB" id="A0A397UWM5"/>
<evidence type="ECO:0000256" key="1">
    <source>
        <dbReference type="SAM" id="Coils"/>
    </source>
</evidence>
<feature type="coiled-coil region" evidence="1">
    <location>
        <begin position="36"/>
        <end position="63"/>
    </location>
</feature>
<name>A0A397UWM5_9GLOM</name>
<protein>
    <submittedName>
        <fullName evidence="2">Uncharacterized protein</fullName>
    </submittedName>
</protein>
<keyword evidence="3" id="KW-1185">Reference proteome</keyword>
<dbReference type="Proteomes" id="UP000266673">
    <property type="component" value="Unassembled WGS sequence"/>
</dbReference>
<proteinExistence type="predicted"/>
<keyword evidence="1" id="KW-0175">Coiled coil</keyword>
<gene>
    <name evidence="2" type="ORF">C2G38_2197547</name>
</gene>